<dbReference type="Pfam" id="PF01979">
    <property type="entry name" value="Amidohydro_1"/>
    <property type="match status" value="1"/>
</dbReference>
<proteinExistence type="inferred from homology"/>
<dbReference type="SUPFAM" id="SSF51556">
    <property type="entry name" value="Metallo-dependent hydrolases"/>
    <property type="match status" value="1"/>
</dbReference>
<name>A0A498KUI1_9EURY</name>
<keyword evidence="10" id="KW-1185">Reference proteome</keyword>
<evidence type="ECO:0000256" key="1">
    <source>
        <dbReference type="ARBA" id="ARBA00006773"/>
    </source>
</evidence>
<evidence type="ECO:0000313" key="10">
    <source>
        <dbReference type="Proteomes" id="UP000289691"/>
    </source>
</evidence>
<comment type="caution">
    <text evidence="9">The sequence shown here is derived from an EMBL/GenBank/DDBJ whole genome shotgun (WGS) entry which is preliminary data.</text>
</comment>
<dbReference type="RefSeq" id="WP_129069827.1">
    <property type="nucleotide sequence ID" value="NZ_RDFA01000005.1"/>
</dbReference>
<dbReference type="GO" id="GO:0000034">
    <property type="term" value="F:adenine deaminase activity"/>
    <property type="evidence" value="ECO:0007669"/>
    <property type="project" value="UniProtKB-UniRule"/>
</dbReference>
<dbReference type="InterPro" id="IPR006680">
    <property type="entry name" value="Amidohydro-rel"/>
</dbReference>
<evidence type="ECO:0000256" key="6">
    <source>
        <dbReference type="HAMAP-Rule" id="MF_01518"/>
    </source>
</evidence>
<dbReference type="Gene3D" id="2.30.40.10">
    <property type="entry name" value="Urease, subunit C, domain 1"/>
    <property type="match status" value="1"/>
</dbReference>
<feature type="domain" description="Amidohydrolase-related" evidence="7">
    <location>
        <begin position="69"/>
        <end position="354"/>
    </location>
</feature>
<reference evidence="9 10" key="1">
    <citation type="submission" date="2019-01" db="EMBL/GenBank/DDBJ databases">
        <title>Halorientalis sp. F13-25 a new haloarchaeum isolated from hypersaline water.</title>
        <authorList>
            <person name="Ana D.-V."/>
            <person name="Cristina S.-P."/>
            <person name="Antonio V."/>
        </authorList>
    </citation>
    <scope>NUCLEOTIDE SEQUENCE [LARGE SCALE GENOMIC DNA]</scope>
    <source>
        <strain evidence="9 10">F13-25</strain>
    </source>
</reference>
<dbReference type="EMBL" id="RDFA01000005">
    <property type="protein sequence ID" value="RXK47975.1"/>
    <property type="molecule type" value="Genomic_DNA"/>
</dbReference>
<dbReference type="Proteomes" id="UP000289691">
    <property type="component" value="Unassembled WGS sequence"/>
</dbReference>
<dbReference type="PANTHER" id="PTHR11113:SF2">
    <property type="entry name" value="ADENINE DEAMINASE"/>
    <property type="match status" value="1"/>
</dbReference>
<keyword evidence="4 6" id="KW-0464">Manganese</keyword>
<dbReference type="InterPro" id="IPR011059">
    <property type="entry name" value="Metal-dep_hydrolase_composite"/>
</dbReference>
<dbReference type="HAMAP" id="MF_01518">
    <property type="entry name" value="Adenine_deamin"/>
    <property type="match status" value="1"/>
</dbReference>
<protein>
    <recommendedName>
        <fullName evidence="2 6">Adenine deaminase</fullName>
        <shortName evidence="6">Adenase</shortName>
        <shortName evidence="6">Adenine aminase</shortName>
        <ecNumber evidence="2 6">3.5.4.2</ecNumber>
    </recommendedName>
</protein>
<comment type="cofactor">
    <cofactor evidence="6">
        <name>Mn(2+)</name>
        <dbReference type="ChEBI" id="CHEBI:29035"/>
    </cofactor>
</comment>
<evidence type="ECO:0000256" key="3">
    <source>
        <dbReference type="ARBA" id="ARBA00022801"/>
    </source>
</evidence>
<dbReference type="Pfam" id="PF13382">
    <property type="entry name" value="Adenine_deam_C"/>
    <property type="match status" value="1"/>
</dbReference>
<accession>A0A498KUI1</accession>
<comment type="similarity">
    <text evidence="1 6">Belongs to the metallo-dependent hydrolases superfamily. Adenine deaminase family.</text>
</comment>
<gene>
    <name evidence="6" type="primary">ade</name>
    <name evidence="9" type="ORF">EAF64_15190</name>
</gene>
<feature type="domain" description="Adenine deaminase C-terminal" evidence="8">
    <location>
        <begin position="413"/>
        <end position="577"/>
    </location>
</feature>
<evidence type="ECO:0000256" key="2">
    <source>
        <dbReference type="ARBA" id="ARBA00012782"/>
    </source>
</evidence>
<organism evidence="9 10">
    <name type="scientific">Halorientalis pallida</name>
    <dbReference type="NCBI Taxonomy" id="2479928"/>
    <lineage>
        <taxon>Archaea</taxon>
        <taxon>Methanobacteriati</taxon>
        <taxon>Methanobacteriota</taxon>
        <taxon>Stenosarchaea group</taxon>
        <taxon>Halobacteria</taxon>
        <taxon>Halobacteriales</taxon>
        <taxon>Haloarculaceae</taxon>
        <taxon>Halorientalis</taxon>
    </lineage>
</organism>
<dbReference type="InterPro" id="IPR026912">
    <property type="entry name" value="Adenine_deam_C"/>
</dbReference>
<dbReference type="InterPro" id="IPR032466">
    <property type="entry name" value="Metal_Hydrolase"/>
</dbReference>
<evidence type="ECO:0000259" key="8">
    <source>
        <dbReference type="Pfam" id="PF13382"/>
    </source>
</evidence>
<evidence type="ECO:0000259" key="7">
    <source>
        <dbReference type="Pfam" id="PF01979"/>
    </source>
</evidence>
<evidence type="ECO:0000313" key="9">
    <source>
        <dbReference type="EMBL" id="RXK47975.1"/>
    </source>
</evidence>
<comment type="catalytic activity">
    <reaction evidence="5 6">
        <text>adenine + H2O + H(+) = hypoxanthine + NH4(+)</text>
        <dbReference type="Rhea" id="RHEA:23688"/>
        <dbReference type="ChEBI" id="CHEBI:15377"/>
        <dbReference type="ChEBI" id="CHEBI:15378"/>
        <dbReference type="ChEBI" id="CHEBI:16708"/>
        <dbReference type="ChEBI" id="CHEBI:17368"/>
        <dbReference type="ChEBI" id="CHEBI:28938"/>
        <dbReference type="EC" id="3.5.4.2"/>
    </reaction>
</comment>
<dbReference type="OrthoDB" id="8791at2157"/>
<evidence type="ECO:0000256" key="4">
    <source>
        <dbReference type="ARBA" id="ARBA00023211"/>
    </source>
</evidence>
<dbReference type="AlphaFoldDB" id="A0A498KUI1"/>
<sequence length="588" mass="62763">MARTDTIDVALGEQPADLVVTDAEVIDVHTREIRSGGVAVVGDRIAYVGAEASEMIGEETTVLDADGRYLSPGFIDAHIHVESTLLTPTEFTKAVLQHGTTAVATDLMEVTIVSGVDGLEEILDECRQLPLGFFYMVPSFMEEGDVQTVGGKLEPELVNELIDLPEAMGLAEVLVPPVLDENPVVTEMIETAIEKNKTREGHSPDTYGRELQAYVGAGATSDHESTNVDEALGKLRAGQWVYMREGSASTDLESVVEMVTERDIDTRRVGMISDDIDALHIDEKGHMDHKIRLAVDAGVDPVEAIQMATINPAEGMRIDEDYGSIAPGKFADLVLLEGELADCAVSSVVAKGELLYDSGELTGELPSVDYSETLRDTVDVGGELHPDEFTVTVDESATEARVNVLGASGSTLLKEAQEATLPVVDSVVRADPDDDVLHIASVDRYEASGRVGTGFVSGFGLDTGAFATSVGHDHHNVTVVGASPDEMAVAANRVAELEGGLVVVRDGEVAAELRLPVCGLLSPEPIDAVTDRLDEMNRLLDEMGCEMASPFMSLSFVTLIYIPAYGITDYGLVEADGFDVVDPVVETT</sequence>
<dbReference type="PANTHER" id="PTHR11113">
    <property type="entry name" value="N-ACETYLGLUCOSAMINE-6-PHOSPHATE DEACETYLASE"/>
    <property type="match status" value="1"/>
</dbReference>
<evidence type="ECO:0000256" key="5">
    <source>
        <dbReference type="ARBA" id="ARBA00047720"/>
    </source>
</evidence>
<dbReference type="SUPFAM" id="SSF51338">
    <property type="entry name" value="Composite domain of metallo-dependent hydrolases"/>
    <property type="match status" value="1"/>
</dbReference>
<dbReference type="InterPro" id="IPR006679">
    <property type="entry name" value="Adenine_deam"/>
</dbReference>
<dbReference type="EC" id="3.5.4.2" evidence="2 6"/>
<dbReference type="Gene3D" id="3.20.20.140">
    <property type="entry name" value="Metal-dependent hydrolases"/>
    <property type="match status" value="1"/>
</dbReference>
<dbReference type="GO" id="GO:0006146">
    <property type="term" value="P:adenine catabolic process"/>
    <property type="evidence" value="ECO:0007669"/>
    <property type="project" value="InterPro"/>
</dbReference>
<keyword evidence="3 6" id="KW-0378">Hydrolase</keyword>